<evidence type="ECO:0000259" key="3">
    <source>
        <dbReference type="Pfam" id="PF12516"/>
    </source>
</evidence>
<name>A0ABM1SGB9_LIMPO</name>
<dbReference type="PANTHER" id="PTHR31997:SF1">
    <property type="entry name" value="AGAP003710-PA"/>
    <property type="match status" value="1"/>
</dbReference>
<feature type="region of interest" description="Disordered" evidence="2">
    <location>
        <begin position="495"/>
        <end position="543"/>
    </location>
</feature>
<keyword evidence="4" id="KW-1185">Reference proteome</keyword>
<reference evidence="5 6" key="1">
    <citation type="submission" date="2025-05" db="UniProtKB">
        <authorList>
            <consortium name="RefSeq"/>
        </authorList>
    </citation>
    <scope>IDENTIFICATION</scope>
    <source>
        <tissue evidence="5 6">Muscle</tissue>
    </source>
</reference>
<dbReference type="InterPro" id="IPR022194">
    <property type="entry name" value="DUF3719"/>
</dbReference>
<accession>A0ABM1SGB9</accession>
<dbReference type="RefSeq" id="XP_013775423.1">
    <property type="nucleotide sequence ID" value="XM_013919969.2"/>
</dbReference>
<feature type="domain" description="DUF3719" evidence="3">
    <location>
        <begin position="104"/>
        <end position="153"/>
    </location>
</feature>
<dbReference type="GeneID" id="106460280"/>
<dbReference type="Proteomes" id="UP000694941">
    <property type="component" value="Unplaced"/>
</dbReference>
<feature type="compositionally biased region" description="Low complexity" evidence="2">
    <location>
        <begin position="367"/>
        <end position="378"/>
    </location>
</feature>
<organism evidence="4 7">
    <name type="scientific">Limulus polyphemus</name>
    <name type="common">Atlantic horseshoe crab</name>
    <dbReference type="NCBI Taxonomy" id="6850"/>
    <lineage>
        <taxon>Eukaryota</taxon>
        <taxon>Metazoa</taxon>
        <taxon>Ecdysozoa</taxon>
        <taxon>Arthropoda</taxon>
        <taxon>Chelicerata</taxon>
        <taxon>Merostomata</taxon>
        <taxon>Xiphosura</taxon>
        <taxon>Limulidae</taxon>
        <taxon>Limulus</taxon>
    </lineage>
</organism>
<evidence type="ECO:0000256" key="2">
    <source>
        <dbReference type="SAM" id="MobiDB-lite"/>
    </source>
</evidence>
<dbReference type="PANTHER" id="PTHR31997">
    <property type="entry name" value="AGAP003710-PA"/>
    <property type="match status" value="1"/>
</dbReference>
<comment type="similarity">
    <text evidence="1">Belongs to the FAM149 family.</text>
</comment>
<dbReference type="InterPro" id="IPR039630">
    <property type="entry name" value="FAM149"/>
</dbReference>
<dbReference type="RefSeq" id="XP_022242674.1">
    <property type="nucleotide sequence ID" value="XM_022386966.1"/>
</dbReference>
<protein>
    <submittedName>
        <fullName evidence="5 6">Protein FAM149B1-like</fullName>
    </submittedName>
</protein>
<evidence type="ECO:0000313" key="6">
    <source>
        <dbReference type="RefSeq" id="XP_022242673.1"/>
    </source>
</evidence>
<sequence length="595" mass="66140">MTGRISKRSVLEIRGLSRTVLQNHPLPELLDDLIEQPTNQAGNQKSINAEYQGSCLFPDNVLVSDCSWTGDTQRTLSSCSWGDDEIEQQETQKVQLMLDDVNSMLFSEKDHVKLQDELHEECLHWKKHFPHFRILGEQLMPSVDEVQFIPPKKSSENLVQDEPYIDSVDIPAELKIQGQHLNVIEPPSEEQSEQDCSSLDFHVKEGRDFVEEVLIQEGEYQELLVCDPGNGNSDMTLDVKNTGMPPSKFSRAELDGLVERIVGQLANKIWPDVLSWVEGLGTNNDEGSKGNDAYPPKYLPPVMSPVDKQQRPLTAQTGRGVPVDLLDGVLTVSSKILQTRADHKFSPDSGVSTRPGSSMITFHKGSSSRTSRPTSSRTIFGPPASLSHLARVPSAGPQKSGIRGRELSRLHMQTTLPESVQEEQSTLPDIGVIQLNFPTSALQHQDSTDQNCTHSLLPPLTTSDQNQLHHGIKSPGVCSRVSSAAADRMQYFSYSRPSTSKSNKGNIPQGMSHQRSPPLQPLVVTDGVNRNKDNISPPDLWKDRKSPENIITLTPLVTPLILSKQQEKEPNKRRTSPGTRKSSQHRIFPGRLKKL</sequence>
<feature type="region of interest" description="Disordered" evidence="2">
    <location>
        <begin position="344"/>
        <end position="405"/>
    </location>
</feature>
<feature type="compositionally biased region" description="Polar residues" evidence="2">
    <location>
        <begin position="349"/>
        <end position="360"/>
    </location>
</feature>
<gene>
    <name evidence="5 6 7" type="primary">LOC106460280</name>
</gene>
<evidence type="ECO:0000313" key="7">
    <source>
        <dbReference type="RefSeq" id="XP_022242674.1"/>
    </source>
</evidence>
<dbReference type="RefSeq" id="XP_022242673.1">
    <property type="nucleotide sequence ID" value="XM_022386965.1"/>
</dbReference>
<feature type="compositionally biased region" description="Polar residues" evidence="2">
    <location>
        <begin position="495"/>
        <end position="517"/>
    </location>
</feature>
<dbReference type="Pfam" id="PF12516">
    <property type="entry name" value="DUF3719"/>
    <property type="match status" value="1"/>
</dbReference>
<evidence type="ECO:0000256" key="1">
    <source>
        <dbReference type="ARBA" id="ARBA00008309"/>
    </source>
</evidence>
<evidence type="ECO:0000313" key="4">
    <source>
        <dbReference type="Proteomes" id="UP000694941"/>
    </source>
</evidence>
<evidence type="ECO:0000313" key="5">
    <source>
        <dbReference type="RefSeq" id="XP_013775423.1"/>
    </source>
</evidence>
<proteinExistence type="inferred from homology"/>
<feature type="region of interest" description="Disordered" evidence="2">
    <location>
        <begin position="561"/>
        <end position="595"/>
    </location>
</feature>